<evidence type="ECO:0000256" key="5">
    <source>
        <dbReference type="ARBA" id="ARBA00022989"/>
    </source>
</evidence>
<evidence type="ECO:0000256" key="6">
    <source>
        <dbReference type="ARBA" id="ARBA00023136"/>
    </source>
</evidence>
<comment type="similarity">
    <text evidence="7">Belongs to the ThrE exporter (TC 2.A.79) family.</text>
</comment>
<evidence type="ECO:0000256" key="8">
    <source>
        <dbReference type="SAM" id="Phobius"/>
    </source>
</evidence>
<dbReference type="EMBL" id="CP159510">
    <property type="protein sequence ID" value="XCJ18411.1"/>
    <property type="molecule type" value="Genomic_DNA"/>
</dbReference>
<feature type="transmembrane region" description="Helical" evidence="8">
    <location>
        <begin position="122"/>
        <end position="142"/>
    </location>
</feature>
<evidence type="ECO:0000256" key="7">
    <source>
        <dbReference type="ARBA" id="ARBA00034125"/>
    </source>
</evidence>
<reference evidence="10" key="1">
    <citation type="submission" date="2024-06" db="EMBL/GenBank/DDBJ databases">
        <authorList>
            <person name="Fan A."/>
            <person name="Zhang F.Y."/>
            <person name="Zhang L."/>
        </authorList>
    </citation>
    <scope>NUCLEOTIDE SEQUENCE</scope>
    <source>
        <strain evidence="10">Y61</strain>
    </source>
</reference>
<evidence type="ECO:0000313" key="10">
    <source>
        <dbReference type="EMBL" id="XCJ18411.1"/>
    </source>
</evidence>
<proteinExistence type="inferred from homology"/>
<keyword evidence="6 8" id="KW-0472">Membrane</keyword>
<feature type="transmembrane region" description="Helical" evidence="8">
    <location>
        <begin position="57"/>
        <end position="75"/>
    </location>
</feature>
<dbReference type="InterPro" id="IPR024528">
    <property type="entry name" value="ThrE_2"/>
</dbReference>
<feature type="transmembrane region" description="Helical" evidence="8">
    <location>
        <begin position="82"/>
        <end position="102"/>
    </location>
</feature>
<keyword evidence="4 8" id="KW-0812">Transmembrane</keyword>
<dbReference type="AlphaFoldDB" id="A0AAU8IKE9"/>
<organism evidence="10">
    <name type="scientific">Sporolactobacillus sp. Y61</name>
    <dbReference type="NCBI Taxonomy" id="3160863"/>
    <lineage>
        <taxon>Bacteria</taxon>
        <taxon>Bacillati</taxon>
        <taxon>Bacillota</taxon>
        <taxon>Bacilli</taxon>
        <taxon>Bacillales</taxon>
        <taxon>Sporolactobacillaceae</taxon>
        <taxon>Sporolactobacillus</taxon>
    </lineage>
</organism>
<evidence type="ECO:0000259" key="9">
    <source>
        <dbReference type="Pfam" id="PF12821"/>
    </source>
</evidence>
<evidence type="ECO:0000256" key="4">
    <source>
        <dbReference type="ARBA" id="ARBA00022692"/>
    </source>
</evidence>
<protein>
    <submittedName>
        <fullName evidence="10">Threonine/serine exporter family protein</fullName>
    </submittedName>
</protein>
<dbReference type="PANTHER" id="PTHR34390:SF1">
    <property type="entry name" value="SUCCINATE TRANSPORTER SUBUNIT YJJB-RELATED"/>
    <property type="match status" value="1"/>
</dbReference>
<dbReference type="PANTHER" id="PTHR34390">
    <property type="entry name" value="UPF0442 PROTEIN YJJB-RELATED"/>
    <property type="match status" value="1"/>
</dbReference>
<evidence type="ECO:0000256" key="3">
    <source>
        <dbReference type="ARBA" id="ARBA00022519"/>
    </source>
</evidence>
<feature type="domain" description="Threonine/Serine exporter ThrE" evidence="9">
    <location>
        <begin position="11"/>
        <end position="138"/>
    </location>
</feature>
<sequence>MSATVTFVVQSVTSFLATCGFGIIYNIPRKPLIHGGLIGMIAWLIYFFGYQWNGNDFAATFAASFVIALLSQVFARLFKNPVIVYSVSGIIPLVPGGLTYTVMKQAVGDQYNLALHLAGKALILSGAIAMGLIFAEVVYQIFKRNYRKVQARSDRSMTVRK</sequence>
<evidence type="ECO:0000256" key="2">
    <source>
        <dbReference type="ARBA" id="ARBA00022475"/>
    </source>
</evidence>
<name>A0AAU8IKE9_9BACL</name>
<feature type="transmembrane region" description="Helical" evidence="8">
    <location>
        <begin position="32"/>
        <end position="51"/>
    </location>
</feature>
<gene>
    <name evidence="10" type="ORF">ABNN70_11980</name>
</gene>
<feature type="transmembrane region" description="Helical" evidence="8">
    <location>
        <begin position="6"/>
        <end position="25"/>
    </location>
</feature>
<dbReference type="GO" id="GO:0005886">
    <property type="term" value="C:plasma membrane"/>
    <property type="evidence" value="ECO:0007669"/>
    <property type="project" value="UniProtKB-SubCell"/>
</dbReference>
<keyword evidence="5 8" id="KW-1133">Transmembrane helix</keyword>
<evidence type="ECO:0000256" key="1">
    <source>
        <dbReference type="ARBA" id="ARBA00004651"/>
    </source>
</evidence>
<keyword evidence="2" id="KW-1003">Cell membrane</keyword>
<dbReference type="Pfam" id="PF12821">
    <property type="entry name" value="ThrE_2"/>
    <property type="match status" value="1"/>
</dbReference>
<dbReference type="RefSeq" id="WP_129929075.1">
    <property type="nucleotide sequence ID" value="NZ_CP159510.1"/>
</dbReference>
<dbReference type="InterPro" id="IPR050539">
    <property type="entry name" value="ThrE_Dicarb/AminoAcid_Exp"/>
</dbReference>
<comment type="subcellular location">
    <subcellularLocation>
        <location evidence="1">Cell membrane</location>
        <topology evidence="1">Multi-pass membrane protein</topology>
    </subcellularLocation>
</comment>
<keyword evidence="3" id="KW-0997">Cell inner membrane</keyword>
<accession>A0AAU8IKE9</accession>
<dbReference type="GO" id="GO:0015744">
    <property type="term" value="P:succinate transport"/>
    <property type="evidence" value="ECO:0007669"/>
    <property type="project" value="TreeGrafter"/>
</dbReference>